<organism evidence="1">
    <name type="scientific">Arion vulgaris</name>
    <dbReference type="NCBI Taxonomy" id="1028688"/>
    <lineage>
        <taxon>Eukaryota</taxon>
        <taxon>Metazoa</taxon>
        <taxon>Spiralia</taxon>
        <taxon>Lophotrochozoa</taxon>
        <taxon>Mollusca</taxon>
        <taxon>Gastropoda</taxon>
        <taxon>Heterobranchia</taxon>
        <taxon>Euthyneura</taxon>
        <taxon>Panpulmonata</taxon>
        <taxon>Eupulmonata</taxon>
        <taxon>Stylommatophora</taxon>
        <taxon>Helicina</taxon>
        <taxon>Arionoidea</taxon>
        <taxon>Arionidae</taxon>
        <taxon>Arion</taxon>
    </lineage>
</organism>
<dbReference type="AlphaFoldDB" id="A0A0B7C1V0"/>
<reference evidence="1" key="1">
    <citation type="submission" date="2014-12" db="EMBL/GenBank/DDBJ databases">
        <title>Insight into the proteome of Arion vulgaris.</title>
        <authorList>
            <person name="Aradska J."/>
            <person name="Bulat T."/>
            <person name="Smidak R."/>
            <person name="Sarate P."/>
            <person name="Gangsoo J."/>
            <person name="Sialana F."/>
            <person name="Bilban M."/>
            <person name="Lubec G."/>
        </authorList>
    </citation>
    <scope>NUCLEOTIDE SEQUENCE</scope>
    <source>
        <tissue evidence="1">Skin</tissue>
    </source>
</reference>
<name>A0A0B7C1V0_9EUPU</name>
<protein>
    <submittedName>
        <fullName evidence="1">Uncharacterized protein</fullName>
    </submittedName>
</protein>
<feature type="non-terminal residue" evidence="1">
    <location>
        <position position="1"/>
    </location>
</feature>
<proteinExistence type="predicted"/>
<sequence>KPTLHSVPFKKVDLIQLKSEGCEAIILSVSLPESTLQSSSQSIAAPPKPPRTHAYDDYLNVSQSFDAKPADILNQEAA</sequence>
<feature type="non-terminal residue" evidence="1">
    <location>
        <position position="78"/>
    </location>
</feature>
<accession>A0A0B7C1V0</accession>
<dbReference type="EMBL" id="HACG01051730">
    <property type="protein sequence ID" value="CEK98601.1"/>
    <property type="molecule type" value="Transcribed_RNA"/>
</dbReference>
<gene>
    <name evidence="1" type="primary">ORF219126</name>
</gene>
<evidence type="ECO:0000313" key="1">
    <source>
        <dbReference type="EMBL" id="CEK98601.1"/>
    </source>
</evidence>